<dbReference type="InterPro" id="IPR036388">
    <property type="entry name" value="WH-like_DNA-bd_sf"/>
</dbReference>
<feature type="region of interest" description="Disordered" evidence="4">
    <location>
        <begin position="249"/>
        <end position="281"/>
    </location>
</feature>
<evidence type="ECO:0000256" key="2">
    <source>
        <dbReference type="ARBA" id="ARBA00023125"/>
    </source>
</evidence>
<dbReference type="Gene3D" id="3.30.450.40">
    <property type="match status" value="1"/>
</dbReference>
<name>A0ABY4YHD5_9MICO</name>
<keyword evidence="8" id="KW-1185">Reference proteome</keyword>
<evidence type="ECO:0000259" key="5">
    <source>
        <dbReference type="PROSITE" id="PS51077"/>
    </source>
</evidence>
<feature type="domain" description="HTH iclR-type" evidence="5">
    <location>
        <begin position="4"/>
        <end position="64"/>
    </location>
</feature>
<keyword evidence="2" id="KW-0238">DNA-binding</keyword>
<dbReference type="RefSeq" id="WP_252620508.1">
    <property type="nucleotide sequence ID" value="NZ_CP099490.1"/>
</dbReference>
<evidence type="ECO:0000256" key="3">
    <source>
        <dbReference type="ARBA" id="ARBA00023163"/>
    </source>
</evidence>
<dbReference type="InterPro" id="IPR005471">
    <property type="entry name" value="Tscrpt_reg_IclR_N"/>
</dbReference>
<evidence type="ECO:0000259" key="6">
    <source>
        <dbReference type="PROSITE" id="PS51078"/>
    </source>
</evidence>
<keyword evidence="1" id="KW-0805">Transcription regulation</keyword>
<dbReference type="Gene3D" id="1.10.10.10">
    <property type="entry name" value="Winged helix-like DNA-binding domain superfamily/Winged helix DNA-binding domain"/>
    <property type="match status" value="1"/>
</dbReference>
<organism evidence="7 8">
    <name type="scientific">Ornithinimicrobium cryptoxanthini</name>
    <dbReference type="NCBI Taxonomy" id="2934161"/>
    <lineage>
        <taxon>Bacteria</taxon>
        <taxon>Bacillati</taxon>
        <taxon>Actinomycetota</taxon>
        <taxon>Actinomycetes</taxon>
        <taxon>Micrococcales</taxon>
        <taxon>Ornithinimicrobiaceae</taxon>
        <taxon>Ornithinimicrobium</taxon>
    </lineage>
</organism>
<feature type="compositionally biased region" description="Basic and acidic residues" evidence="4">
    <location>
        <begin position="249"/>
        <end position="260"/>
    </location>
</feature>
<dbReference type="PROSITE" id="PS51078">
    <property type="entry name" value="ICLR_ED"/>
    <property type="match status" value="1"/>
</dbReference>
<proteinExistence type="predicted"/>
<dbReference type="SMART" id="SM00346">
    <property type="entry name" value="HTH_ICLR"/>
    <property type="match status" value="1"/>
</dbReference>
<dbReference type="InterPro" id="IPR029016">
    <property type="entry name" value="GAF-like_dom_sf"/>
</dbReference>
<protein>
    <submittedName>
        <fullName evidence="7">Helix-turn-helix domain-containing protein</fullName>
    </submittedName>
</protein>
<dbReference type="PROSITE" id="PS51077">
    <property type="entry name" value="HTH_ICLR"/>
    <property type="match status" value="1"/>
</dbReference>
<dbReference type="InterPro" id="IPR036390">
    <property type="entry name" value="WH_DNA-bd_sf"/>
</dbReference>
<dbReference type="InterPro" id="IPR050707">
    <property type="entry name" value="HTH_MetabolicPath_Reg"/>
</dbReference>
<gene>
    <name evidence="7" type="ORF">NF557_15260</name>
</gene>
<evidence type="ECO:0000313" key="7">
    <source>
        <dbReference type="EMBL" id="USQ75936.1"/>
    </source>
</evidence>
<accession>A0ABY4YHD5</accession>
<sequence length="281" mass="30343">MDDRTVLGRVLLLLSAVSDGDDPVSLAELTRRTGLPKATARRIAEDLAVRGALTRSPDGYAVGSAIYTLSSRLTERRDVRVSATPRLAELQRRTNAPYVWMVDTSDPLQVSLIGALYARGLESAAGTWPRQVCDPAILTTALGRVLLAFRPETAEALLARGVPRITAATVTHPRLLHEQLDRAAQDGYALEHEQVRLGWSCLALPVRTQGGGGAVLGLVTPSHSLKARAMLEVLRDVADDNSWRLAHQPERRAHSLESARFRPGVSGADAVRSGQATTPSR</sequence>
<dbReference type="SUPFAM" id="SSF55781">
    <property type="entry name" value="GAF domain-like"/>
    <property type="match status" value="1"/>
</dbReference>
<dbReference type="Pfam" id="PF01614">
    <property type="entry name" value="IclR_C"/>
    <property type="match status" value="1"/>
</dbReference>
<feature type="domain" description="IclR-ED" evidence="6">
    <location>
        <begin position="65"/>
        <end position="247"/>
    </location>
</feature>
<dbReference type="Proteomes" id="UP001056535">
    <property type="component" value="Chromosome"/>
</dbReference>
<keyword evidence="3" id="KW-0804">Transcription</keyword>
<dbReference type="InterPro" id="IPR014757">
    <property type="entry name" value="Tscrpt_reg_IclR_C"/>
</dbReference>
<reference evidence="7" key="1">
    <citation type="submission" date="2022-06" db="EMBL/GenBank/DDBJ databases">
        <title>Ornithinimicrobium JY.X270.</title>
        <authorList>
            <person name="Huang Y."/>
        </authorList>
    </citation>
    <scope>NUCLEOTIDE SEQUENCE</scope>
    <source>
        <strain evidence="7">JY.X270</strain>
    </source>
</reference>
<dbReference type="Pfam" id="PF09339">
    <property type="entry name" value="HTH_IclR"/>
    <property type="match status" value="1"/>
</dbReference>
<dbReference type="PANTHER" id="PTHR30136">
    <property type="entry name" value="HELIX-TURN-HELIX TRANSCRIPTIONAL REGULATOR, ICLR FAMILY"/>
    <property type="match status" value="1"/>
</dbReference>
<dbReference type="SUPFAM" id="SSF46785">
    <property type="entry name" value="Winged helix' DNA-binding domain"/>
    <property type="match status" value="1"/>
</dbReference>
<dbReference type="EMBL" id="CP099490">
    <property type="protein sequence ID" value="USQ75936.1"/>
    <property type="molecule type" value="Genomic_DNA"/>
</dbReference>
<evidence type="ECO:0000256" key="4">
    <source>
        <dbReference type="SAM" id="MobiDB-lite"/>
    </source>
</evidence>
<dbReference type="PANTHER" id="PTHR30136:SF24">
    <property type="entry name" value="HTH-TYPE TRANSCRIPTIONAL REPRESSOR ALLR"/>
    <property type="match status" value="1"/>
</dbReference>
<evidence type="ECO:0000313" key="8">
    <source>
        <dbReference type="Proteomes" id="UP001056535"/>
    </source>
</evidence>
<evidence type="ECO:0000256" key="1">
    <source>
        <dbReference type="ARBA" id="ARBA00023015"/>
    </source>
</evidence>